<dbReference type="GO" id="GO:0000978">
    <property type="term" value="F:RNA polymerase II cis-regulatory region sequence-specific DNA binding"/>
    <property type="evidence" value="ECO:0007669"/>
    <property type="project" value="InterPro"/>
</dbReference>
<comment type="caution">
    <text evidence="7">Lacks conserved residue(s) required for the propagation of feature annotation.</text>
</comment>
<organism evidence="10 11">
    <name type="scientific">Cotesia glomerata</name>
    <name type="common">Lepidopteran parasitic wasp</name>
    <name type="synonym">Apanteles glomeratus</name>
    <dbReference type="NCBI Taxonomy" id="32391"/>
    <lineage>
        <taxon>Eukaryota</taxon>
        <taxon>Metazoa</taxon>
        <taxon>Ecdysozoa</taxon>
        <taxon>Arthropoda</taxon>
        <taxon>Hexapoda</taxon>
        <taxon>Insecta</taxon>
        <taxon>Pterygota</taxon>
        <taxon>Neoptera</taxon>
        <taxon>Endopterygota</taxon>
        <taxon>Hymenoptera</taxon>
        <taxon>Apocrita</taxon>
        <taxon>Ichneumonoidea</taxon>
        <taxon>Braconidae</taxon>
        <taxon>Microgastrinae</taxon>
        <taxon>Cotesia</taxon>
    </lineage>
</organism>
<dbReference type="PROSITE" id="PS50252">
    <property type="entry name" value="TBOX_3"/>
    <property type="match status" value="1"/>
</dbReference>
<feature type="domain" description="T-box" evidence="9">
    <location>
        <begin position="29"/>
        <end position="227"/>
    </location>
</feature>
<keyword evidence="5" id="KW-0804">Transcription</keyword>
<evidence type="ECO:0000256" key="7">
    <source>
        <dbReference type="PROSITE-ProRule" id="PRU00201"/>
    </source>
</evidence>
<sequence>MQVLSYYPSMMYNCGPHPVDGHQAIDVKLDNKNLWMKFHNHTNEMIITKLGRRMFPSFQVTVEGLDRRLHYCVMMEVAPSSRRRHKYVGCESTSGSVCDGESKVRGWTSAGAAEPQPPIHKRIYIHPDSPATGSHWMNQPINFTKLKLTNNVVDHHNNVVLCSMHKYIPKIWIILSSPNENMMNLFSQPSLTFSFPETEFIAVTAYQNESITKLKINHNPFAKGFRETGKSCKRKLEIFNKSLQDEEDNSCDEQSCRFSTSGDSGVSSNEGSSPPPMIQEELQSKFYRPWLDAP</sequence>
<dbReference type="GO" id="GO:0000785">
    <property type="term" value="C:chromatin"/>
    <property type="evidence" value="ECO:0007669"/>
    <property type="project" value="TreeGrafter"/>
</dbReference>
<feature type="compositionally biased region" description="Polar residues" evidence="8">
    <location>
        <begin position="252"/>
        <end position="272"/>
    </location>
</feature>
<dbReference type="InterPro" id="IPR036960">
    <property type="entry name" value="T-box_sf"/>
</dbReference>
<evidence type="ECO:0000259" key="9">
    <source>
        <dbReference type="PROSITE" id="PS50252"/>
    </source>
</evidence>
<keyword evidence="11" id="KW-1185">Reference proteome</keyword>
<evidence type="ECO:0000313" key="10">
    <source>
        <dbReference type="EMBL" id="KAH0561715.1"/>
    </source>
</evidence>
<accession>A0AAV7J0M4</accession>
<dbReference type="Gene3D" id="2.60.40.820">
    <property type="entry name" value="Transcription factor, T-box"/>
    <property type="match status" value="1"/>
</dbReference>
<evidence type="ECO:0000256" key="2">
    <source>
        <dbReference type="ARBA" id="ARBA00022473"/>
    </source>
</evidence>
<comment type="caution">
    <text evidence="10">The sequence shown here is derived from an EMBL/GenBank/DDBJ whole genome shotgun (WGS) entry which is preliminary data.</text>
</comment>
<evidence type="ECO:0000256" key="6">
    <source>
        <dbReference type="ARBA" id="ARBA00023242"/>
    </source>
</evidence>
<dbReference type="PROSITE" id="PS01264">
    <property type="entry name" value="TBOX_2"/>
    <property type="match status" value="1"/>
</dbReference>
<evidence type="ECO:0000313" key="11">
    <source>
        <dbReference type="Proteomes" id="UP000826195"/>
    </source>
</evidence>
<dbReference type="Proteomes" id="UP000826195">
    <property type="component" value="Unassembled WGS sequence"/>
</dbReference>
<gene>
    <name evidence="10" type="ORF">KQX54_018972</name>
</gene>
<dbReference type="GO" id="GO:0005634">
    <property type="term" value="C:nucleus"/>
    <property type="evidence" value="ECO:0007669"/>
    <property type="project" value="UniProtKB-SubCell"/>
</dbReference>
<proteinExistence type="predicted"/>
<keyword evidence="3" id="KW-0805">Transcription regulation</keyword>
<keyword evidence="4 7" id="KW-0238">DNA-binding</keyword>
<keyword evidence="2" id="KW-0217">Developmental protein</keyword>
<dbReference type="PROSITE" id="PS01283">
    <property type="entry name" value="TBOX_1"/>
    <property type="match status" value="1"/>
</dbReference>
<keyword evidence="6 7" id="KW-0539">Nucleus</keyword>
<dbReference type="FunFam" id="2.60.40.820:FF:000010">
    <property type="entry name" value="T-box transcription factor TBX6"/>
    <property type="match status" value="1"/>
</dbReference>
<dbReference type="AlphaFoldDB" id="A0AAV7J0M4"/>
<dbReference type="InterPro" id="IPR001699">
    <property type="entry name" value="TF_T-box"/>
</dbReference>
<dbReference type="InterPro" id="IPR018186">
    <property type="entry name" value="TF_T-box_CS"/>
</dbReference>
<evidence type="ECO:0000256" key="4">
    <source>
        <dbReference type="ARBA" id="ARBA00023125"/>
    </source>
</evidence>
<evidence type="ECO:0000256" key="8">
    <source>
        <dbReference type="SAM" id="MobiDB-lite"/>
    </source>
</evidence>
<dbReference type="SMART" id="SM00425">
    <property type="entry name" value="TBOX"/>
    <property type="match status" value="1"/>
</dbReference>
<dbReference type="Pfam" id="PF00907">
    <property type="entry name" value="T-box"/>
    <property type="match status" value="1"/>
</dbReference>
<dbReference type="GO" id="GO:0000981">
    <property type="term" value="F:DNA-binding transcription factor activity, RNA polymerase II-specific"/>
    <property type="evidence" value="ECO:0007669"/>
    <property type="project" value="TreeGrafter"/>
</dbReference>
<protein>
    <recommendedName>
        <fullName evidence="9">T-box domain-containing protein</fullName>
    </recommendedName>
</protein>
<feature type="region of interest" description="Disordered" evidence="8">
    <location>
        <begin position="248"/>
        <end position="294"/>
    </location>
</feature>
<dbReference type="GO" id="GO:0001708">
    <property type="term" value="P:cell fate specification"/>
    <property type="evidence" value="ECO:0007669"/>
    <property type="project" value="TreeGrafter"/>
</dbReference>
<dbReference type="PRINTS" id="PR00937">
    <property type="entry name" value="TBOX"/>
</dbReference>
<dbReference type="GO" id="GO:0045893">
    <property type="term" value="P:positive regulation of DNA-templated transcription"/>
    <property type="evidence" value="ECO:0007669"/>
    <property type="project" value="InterPro"/>
</dbReference>
<dbReference type="EMBL" id="JAHXZJ010000374">
    <property type="protein sequence ID" value="KAH0561715.1"/>
    <property type="molecule type" value="Genomic_DNA"/>
</dbReference>
<comment type="subcellular location">
    <subcellularLocation>
        <location evidence="1 7">Nucleus</location>
    </subcellularLocation>
</comment>
<dbReference type="PANTHER" id="PTHR11267:SF181">
    <property type="entry name" value="OPTOMOTOR-BLIND PROTEIN"/>
    <property type="match status" value="1"/>
</dbReference>
<name>A0AAV7J0M4_COTGL</name>
<reference evidence="10 11" key="1">
    <citation type="journal article" date="2021" name="J. Hered.">
        <title>A chromosome-level genome assembly of the parasitoid wasp, Cotesia glomerata (Hymenoptera: Braconidae).</title>
        <authorList>
            <person name="Pinto B.J."/>
            <person name="Weis J.J."/>
            <person name="Gamble T."/>
            <person name="Ode P.J."/>
            <person name="Paul R."/>
            <person name="Zaspel J.M."/>
        </authorList>
    </citation>
    <scope>NUCLEOTIDE SEQUENCE [LARGE SCALE GENOMIC DNA]</scope>
    <source>
        <strain evidence="10">CgM1</strain>
    </source>
</reference>
<evidence type="ECO:0000256" key="5">
    <source>
        <dbReference type="ARBA" id="ARBA00023163"/>
    </source>
</evidence>
<dbReference type="SUPFAM" id="SSF49417">
    <property type="entry name" value="p53-like transcription factors"/>
    <property type="match status" value="1"/>
</dbReference>
<dbReference type="InterPro" id="IPR046360">
    <property type="entry name" value="T-box_DNA-bd"/>
</dbReference>
<dbReference type="InterPro" id="IPR008967">
    <property type="entry name" value="p53-like_TF_DNA-bd_sf"/>
</dbReference>
<evidence type="ECO:0000256" key="1">
    <source>
        <dbReference type="ARBA" id="ARBA00004123"/>
    </source>
</evidence>
<dbReference type="PANTHER" id="PTHR11267">
    <property type="entry name" value="T-BOX PROTEIN-RELATED"/>
    <property type="match status" value="1"/>
</dbReference>
<dbReference type="CDD" id="cd20681">
    <property type="entry name" value="T-box_Drosocross-like"/>
    <property type="match status" value="1"/>
</dbReference>
<evidence type="ECO:0000256" key="3">
    <source>
        <dbReference type="ARBA" id="ARBA00023015"/>
    </source>
</evidence>